<evidence type="ECO:0000313" key="2">
    <source>
        <dbReference type="Proteomes" id="UP000886998"/>
    </source>
</evidence>
<comment type="caution">
    <text evidence="1">The sequence shown here is derived from an EMBL/GenBank/DDBJ whole genome shotgun (WGS) entry which is preliminary data.</text>
</comment>
<organism evidence="1 2">
    <name type="scientific">Trichonephila inaurata madagascariensis</name>
    <dbReference type="NCBI Taxonomy" id="2747483"/>
    <lineage>
        <taxon>Eukaryota</taxon>
        <taxon>Metazoa</taxon>
        <taxon>Ecdysozoa</taxon>
        <taxon>Arthropoda</taxon>
        <taxon>Chelicerata</taxon>
        <taxon>Arachnida</taxon>
        <taxon>Araneae</taxon>
        <taxon>Araneomorphae</taxon>
        <taxon>Entelegynae</taxon>
        <taxon>Araneoidea</taxon>
        <taxon>Nephilidae</taxon>
        <taxon>Trichonephila</taxon>
        <taxon>Trichonephila inaurata</taxon>
    </lineage>
</organism>
<keyword evidence="2" id="KW-1185">Reference proteome</keyword>
<proteinExistence type="predicted"/>
<reference evidence="1" key="1">
    <citation type="submission" date="2020-08" db="EMBL/GenBank/DDBJ databases">
        <title>Multicomponent nature underlies the extraordinary mechanical properties of spider dragline silk.</title>
        <authorList>
            <person name="Kono N."/>
            <person name="Nakamura H."/>
            <person name="Mori M."/>
            <person name="Yoshida Y."/>
            <person name="Ohtoshi R."/>
            <person name="Malay A.D."/>
            <person name="Moran D.A.P."/>
            <person name="Tomita M."/>
            <person name="Numata K."/>
            <person name="Arakawa K."/>
        </authorList>
    </citation>
    <scope>NUCLEOTIDE SEQUENCE</scope>
</reference>
<name>A0A8X6Y6A3_9ARAC</name>
<evidence type="ECO:0000313" key="1">
    <source>
        <dbReference type="EMBL" id="GFY66881.1"/>
    </source>
</evidence>
<dbReference type="Proteomes" id="UP000886998">
    <property type="component" value="Unassembled WGS sequence"/>
</dbReference>
<gene>
    <name evidence="1" type="ORF">TNIN_179111</name>
</gene>
<dbReference type="EMBL" id="BMAV01016285">
    <property type="protein sequence ID" value="GFY66881.1"/>
    <property type="molecule type" value="Genomic_DNA"/>
</dbReference>
<dbReference type="AlphaFoldDB" id="A0A8X6Y6A3"/>
<protein>
    <submittedName>
        <fullName evidence="1">Uncharacterized protein</fullName>
    </submittedName>
</protein>
<accession>A0A8X6Y6A3</accession>
<sequence length="102" mass="12051">MQGCTEDYSVIKVEFIRTEEGFQYNKEFKQENAERVHAMMSNHVSWTVTPEAWLDIVIQASAIVFPMLKMRTPQRTIIHIWDHFRASTTDVVIRNVLELWPI</sequence>